<proteinExistence type="predicted"/>
<accession>A0AAQ4FAU5</accession>
<evidence type="ECO:0000313" key="2">
    <source>
        <dbReference type="EMBL" id="KAK8783728.1"/>
    </source>
</evidence>
<evidence type="ECO:0008006" key="4">
    <source>
        <dbReference type="Google" id="ProtNLM"/>
    </source>
</evidence>
<protein>
    <recommendedName>
        <fullName evidence="4">Secreted protein</fullName>
    </recommendedName>
</protein>
<sequence length="232" mass="25511">MFASKVFLLGLLIAVGALAVVLAQRPTRVLHVDGPAALQERLRLAQCRATCLGETQYQNATLSRSQLKQASELEIVALAPYGPCARTRLTLEPEAIRPDEDILLSDAADRVDTCAAPRLLGLRHSAGHKVEAQVTWDCAHRSSDSKKVKFQVTWKILDNAVDVTGRLYTSRQSATLPLWRDTSYSIFVHRLSPWTGEPEAETQALLLDTLSAEPKASIQEAALREMHLHAPA</sequence>
<dbReference type="Proteomes" id="UP001321473">
    <property type="component" value="Unassembled WGS sequence"/>
</dbReference>
<comment type="caution">
    <text evidence="2">The sequence shown here is derived from an EMBL/GenBank/DDBJ whole genome shotgun (WGS) entry which is preliminary data.</text>
</comment>
<feature type="chain" id="PRO_5042919890" description="Secreted protein" evidence="1">
    <location>
        <begin position="24"/>
        <end position="232"/>
    </location>
</feature>
<keyword evidence="3" id="KW-1185">Reference proteome</keyword>
<evidence type="ECO:0000256" key="1">
    <source>
        <dbReference type="SAM" id="SignalP"/>
    </source>
</evidence>
<dbReference type="EMBL" id="JARKHS020005250">
    <property type="protein sequence ID" value="KAK8783728.1"/>
    <property type="molecule type" value="Genomic_DNA"/>
</dbReference>
<reference evidence="2 3" key="1">
    <citation type="journal article" date="2023" name="Arcadia Sci">
        <title>De novo assembly of a long-read Amblyomma americanum tick genome.</title>
        <authorList>
            <person name="Chou S."/>
            <person name="Poskanzer K.E."/>
            <person name="Rollins M."/>
            <person name="Thuy-Boun P.S."/>
        </authorList>
    </citation>
    <scope>NUCLEOTIDE SEQUENCE [LARGE SCALE GENOMIC DNA]</scope>
    <source>
        <strain evidence="2">F_SG_1</strain>
        <tissue evidence="2">Salivary glands</tissue>
    </source>
</reference>
<gene>
    <name evidence="2" type="ORF">V5799_009907</name>
</gene>
<keyword evidence="1" id="KW-0732">Signal</keyword>
<feature type="signal peptide" evidence="1">
    <location>
        <begin position="1"/>
        <end position="23"/>
    </location>
</feature>
<organism evidence="2 3">
    <name type="scientific">Amblyomma americanum</name>
    <name type="common">Lone star tick</name>
    <dbReference type="NCBI Taxonomy" id="6943"/>
    <lineage>
        <taxon>Eukaryota</taxon>
        <taxon>Metazoa</taxon>
        <taxon>Ecdysozoa</taxon>
        <taxon>Arthropoda</taxon>
        <taxon>Chelicerata</taxon>
        <taxon>Arachnida</taxon>
        <taxon>Acari</taxon>
        <taxon>Parasitiformes</taxon>
        <taxon>Ixodida</taxon>
        <taxon>Ixodoidea</taxon>
        <taxon>Ixodidae</taxon>
        <taxon>Amblyomminae</taxon>
        <taxon>Amblyomma</taxon>
    </lineage>
</organism>
<dbReference type="AlphaFoldDB" id="A0AAQ4FAU5"/>
<evidence type="ECO:0000313" key="3">
    <source>
        <dbReference type="Proteomes" id="UP001321473"/>
    </source>
</evidence>
<name>A0AAQ4FAU5_AMBAM</name>